<dbReference type="AlphaFoldDB" id="A0AAP4C5B6"/>
<evidence type="ECO:0000256" key="1">
    <source>
        <dbReference type="SAM" id="Phobius"/>
    </source>
</evidence>
<sequence length="144" mass="15273">MTKPQPNLITEASDSTSFPWLKVLGYSAAAGGGVAVFIVILGAIFAGLPGAFSAFAAAVVVMVFFAISLLVAHVVSKTKPDAVLAAFMITYVIKVIAFGFLLLIQPDESWFSRGWAVAGAVGAFIAWQAAEMVTLMKVRQRVYN</sequence>
<gene>
    <name evidence="2" type="ORF">QP116_01170</name>
</gene>
<dbReference type="RefSeq" id="WP_285332355.1">
    <property type="nucleotide sequence ID" value="NZ_JASODW010000001.1"/>
</dbReference>
<feature type="transmembrane region" description="Helical" evidence="1">
    <location>
        <begin position="23"/>
        <end position="46"/>
    </location>
</feature>
<evidence type="ECO:0008006" key="4">
    <source>
        <dbReference type="Google" id="ProtNLM"/>
    </source>
</evidence>
<evidence type="ECO:0000313" key="3">
    <source>
        <dbReference type="Proteomes" id="UP001240483"/>
    </source>
</evidence>
<keyword evidence="1" id="KW-1133">Transmembrane helix</keyword>
<accession>A0AAP4C5B6</accession>
<keyword evidence="1" id="KW-0812">Transmembrane</keyword>
<comment type="caution">
    <text evidence="2">The sequence shown here is derived from an EMBL/GenBank/DDBJ whole genome shotgun (WGS) entry which is preliminary data.</text>
</comment>
<dbReference type="Proteomes" id="UP001240483">
    <property type="component" value="Unassembled WGS sequence"/>
</dbReference>
<feature type="transmembrane region" description="Helical" evidence="1">
    <location>
        <begin position="110"/>
        <end position="130"/>
    </location>
</feature>
<proteinExistence type="predicted"/>
<keyword evidence="1" id="KW-0472">Membrane</keyword>
<name>A0AAP4C5B6_9MICC</name>
<feature type="transmembrane region" description="Helical" evidence="1">
    <location>
        <begin position="52"/>
        <end position="75"/>
    </location>
</feature>
<dbReference type="EMBL" id="JASODW010000001">
    <property type="protein sequence ID" value="MDK6274369.1"/>
    <property type="molecule type" value="Genomic_DNA"/>
</dbReference>
<protein>
    <recommendedName>
        <fullName evidence="4">ATP synthase protein I</fullName>
    </recommendedName>
</protein>
<reference evidence="2" key="1">
    <citation type="submission" date="2023-05" db="EMBL/GenBank/DDBJ databases">
        <title>Cataloging the Phylogenetic Diversity of Human Bladder Bacteria.</title>
        <authorList>
            <person name="Du J."/>
        </authorList>
    </citation>
    <scope>NUCLEOTIDE SEQUENCE</scope>
    <source>
        <strain evidence="2">UMB9978</strain>
    </source>
</reference>
<feature type="transmembrane region" description="Helical" evidence="1">
    <location>
        <begin position="82"/>
        <end position="104"/>
    </location>
</feature>
<organism evidence="2 3">
    <name type="scientific">Pseudoglutamicibacter cumminsii</name>
    <dbReference type="NCBI Taxonomy" id="156979"/>
    <lineage>
        <taxon>Bacteria</taxon>
        <taxon>Bacillati</taxon>
        <taxon>Actinomycetota</taxon>
        <taxon>Actinomycetes</taxon>
        <taxon>Micrococcales</taxon>
        <taxon>Micrococcaceae</taxon>
        <taxon>Pseudoglutamicibacter</taxon>
    </lineage>
</organism>
<evidence type="ECO:0000313" key="2">
    <source>
        <dbReference type="EMBL" id="MDK6274369.1"/>
    </source>
</evidence>